<reference evidence="1" key="2">
    <citation type="journal article" date="2015" name="Data Brief">
        <title>Shoot transcriptome of the giant reed, Arundo donax.</title>
        <authorList>
            <person name="Barrero R.A."/>
            <person name="Guerrero F.D."/>
            <person name="Moolhuijzen P."/>
            <person name="Goolsby J.A."/>
            <person name="Tidwell J."/>
            <person name="Bellgard S.E."/>
            <person name="Bellgard M.I."/>
        </authorList>
    </citation>
    <scope>NUCLEOTIDE SEQUENCE</scope>
    <source>
        <tissue evidence="1">Shoot tissue taken approximately 20 cm above the soil surface</tissue>
    </source>
</reference>
<sequence>MVRLSRRMVRFSLTPELL</sequence>
<protein>
    <submittedName>
        <fullName evidence="1">Uncharacterized protein</fullName>
    </submittedName>
</protein>
<reference evidence="1" key="1">
    <citation type="submission" date="2014-09" db="EMBL/GenBank/DDBJ databases">
        <authorList>
            <person name="Magalhaes I.L.F."/>
            <person name="Oliveira U."/>
            <person name="Santos F.R."/>
            <person name="Vidigal T.H.D.A."/>
            <person name="Brescovit A.D."/>
            <person name="Santos A.J."/>
        </authorList>
    </citation>
    <scope>NUCLEOTIDE SEQUENCE</scope>
    <source>
        <tissue evidence="1">Shoot tissue taken approximately 20 cm above the soil surface</tissue>
    </source>
</reference>
<organism evidence="1">
    <name type="scientific">Arundo donax</name>
    <name type="common">Giant reed</name>
    <name type="synonym">Donax arundinaceus</name>
    <dbReference type="NCBI Taxonomy" id="35708"/>
    <lineage>
        <taxon>Eukaryota</taxon>
        <taxon>Viridiplantae</taxon>
        <taxon>Streptophyta</taxon>
        <taxon>Embryophyta</taxon>
        <taxon>Tracheophyta</taxon>
        <taxon>Spermatophyta</taxon>
        <taxon>Magnoliopsida</taxon>
        <taxon>Liliopsida</taxon>
        <taxon>Poales</taxon>
        <taxon>Poaceae</taxon>
        <taxon>PACMAD clade</taxon>
        <taxon>Arundinoideae</taxon>
        <taxon>Arundineae</taxon>
        <taxon>Arundo</taxon>
    </lineage>
</organism>
<accession>A0A0A8ZQ20</accession>
<dbReference type="AlphaFoldDB" id="A0A0A8ZQ20"/>
<dbReference type="EMBL" id="GBRH01258112">
    <property type="protein sequence ID" value="JAD39783.1"/>
    <property type="molecule type" value="Transcribed_RNA"/>
</dbReference>
<name>A0A0A8ZQ20_ARUDO</name>
<proteinExistence type="predicted"/>
<evidence type="ECO:0000313" key="1">
    <source>
        <dbReference type="EMBL" id="JAD39783.1"/>
    </source>
</evidence>